<proteinExistence type="predicted"/>
<dbReference type="EMBL" id="JBHTOD010000001">
    <property type="protein sequence ID" value="MFD1454077.1"/>
    <property type="molecule type" value="Genomic_DNA"/>
</dbReference>
<sequence length="158" mass="16540">MATKVLIVDYSWSGNTAKLATALQRVTGATQVELTVPAGTFPQDMYATSDVANQQLASGDLPELTSQLPDLTQFDTILVGGPVWSGKVATPVRSLLGQLATYTGTLAPFYTDAGTPGDYEADFAGLAPQANVVPGLGLTAGDLATADQPLTTWWESFK</sequence>
<gene>
    <name evidence="2" type="ORF">ACFQ44_00110</name>
</gene>
<feature type="domain" description="Flavodoxin-like" evidence="1">
    <location>
        <begin position="4"/>
        <end position="154"/>
    </location>
</feature>
<name>A0ABW4D272_9LACO</name>
<organism evidence="2 3">
    <name type="scientific">Levilactobacillus lanxiensis</name>
    <dbReference type="NCBI Taxonomy" id="2799568"/>
    <lineage>
        <taxon>Bacteria</taxon>
        <taxon>Bacillati</taxon>
        <taxon>Bacillota</taxon>
        <taxon>Bacilli</taxon>
        <taxon>Lactobacillales</taxon>
        <taxon>Lactobacillaceae</taxon>
        <taxon>Levilactobacillus</taxon>
    </lineage>
</organism>
<dbReference type="Gene3D" id="3.40.50.360">
    <property type="match status" value="1"/>
</dbReference>
<dbReference type="Proteomes" id="UP001597189">
    <property type="component" value="Unassembled WGS sequence"/>
</dbReference>
<protein>
    <submittedName>
        <fullName evidence="2">Flavodoxin family protein</fullName>
    </submittedName>
</protein>
<dbReference type="InterPro" id="IPR008254">
    <property type="entry name" value="Flavodoxin/NO_synth"/>
</dbReference>
<evidence type="ECO:0000313" key="3">
    <source>
        <dbReference type="Proteomes" id="UP001597189"/>
    </source>
</evidence>
<dbReference type="PANTHER" id="PTHR39201">
    <property type="entry name" value="EXPORTED PROTEIN-RELATED"/>
    <property type="match status" value="1"/>
</dbReference>
<comment type="caution">
    <text evidence="2">The sequence shown here is derived from an EMBL/GenBank/DDBJ whole genome shotgun (WGS) entry which is preliminary data.</text>
</comment>
<reference evidence="3" key="1">
    <citation type="journal article" date="2019" name="Int. J. Syst. Evol. Microbiol.">
        <title>The Global Catalogue of Microorganisms (GCM) 10K type strain sequencing project: providing services to taxonomists for standard genome sequencing and annotation.</title>
        <authorList>
            <consortium name="The Broad Institute Genomics Platform"/>
            <consortium name="The Broad Institute Genome Sequencing Center for Infectious Disease"/>
            <person name="Wu L."/>
            <person name="Ma J."/>
        </authorList>
    </citation>
    <scope>NUCLEOTIDE SEQUENCE [LARGE SCALE GENOMIC DNA]</scope>
    <source>
        <strain evidence="3">CCM 8979</strain>
    </source>
</reference>
<dbReference type="RefSeq" id="WP_203642768.1">
    <property type="nucleotide sequence ID" value="NZ_BOLN01000001.1"/>
</dbReference>
<dbReference type="PANTHER" id="PTHR39201:SF1">
    <property type="entry name" value="FLAVODOXIN-LIKE DOMAIN-CONTAINING PROTEIN"/>
    <property type="match status" value="1"/>
</dbReference>
<dbReference type="InterPro" id="IPR029039">
    <property type="entry name" value="Flavoprotein-like_sf"/>
</dbReference>
<evidence type="ECO:0000313" key="2">
    <source>
        <dbReference type="EMBL" id="MFD1454077.1"/>
    </source>
</evidence>
<evidence type="ECO:0000259" key="1">
    <source>
        <dbReference type="Pfam" id="PF12682"/>
    </source>
</evidence>
<dbReference type="Pfam" id="PF12682">
    <property type="entry name" value="Flavodoxin_4"/>
    <property type="match status" value="1"/>
</dbReference>
<keyword evidence="3" id="KW-1185">Reference proteome</keyword>
<dbReference type="SUPFAM" id="SSF52218">
    <property type="entry name" value="Flavoproteins"/>
    <property type="match status" value="1"/>
</dbReference>
<accession>A0ABW4D272</accession>